<gene>
    <name evidence="4" type="ORF">METZ01_LOCUS28547</name>
</gene>
<accession>A0A381QDE6</accession>
<dbReference type="PANTHER" id="PTHR43272:SF33">
    <property type="entry name" value="AMP-BINDING DOMAIN-CONTAINING PROTEIN-RELATED"/>
    <property type="match status" value="1"/>
</dbReference>
<proteinExistence type="predicted"/>
<dbReference type="SUPFAM" id="SSF56801">
    <property type="entry name" value="Acetyl-CoA synthetase-like"/>
    <property type="match status" value="1"/>
</dbReference>
<dbReference type="EMBL" id="UINC01001255">
    <property type="protein sequence ID" value="SUZ75693.1"/>
    <property type="molecule type" value="Genomic_DNA"/>
</dbReference>
<evidence type="ECO:0000313" key="4">
    <source>
        <dbReference type="EMBL" id="SUZ75693.1"/>
    </source>
</evidence>
<feature type="domain" description="N-acetyltransferase" evidence="3">
    <location>
        <begin position="1380"/>
        <end position="1536"/>
    </location>
</feature>
<dbReference type="PANTHER" id="PTHR43272">
    <property type="entry name" value="LONG-CHAIN-FATTY-ACID--COA LIGASE"/>
    <property type="match status" value="1"/>
</dbReference>
<protein>
    <recommendedName>
        <fullName evidence="3">N-acetyltransferase domain-containing protein</fullName>
    </recommendedName>
</protein>
<dbReference type="Pfam" id="PF23562">
    <property type="entry name" value="AMP-binding_C_3"/>
    <property type="match status" value="1"/>
</dbReference>
<keyword evidence="2" id="KW-0067">ATP-binding</keyword>
<dbReference type="GO" id="GO:0004467">
    <property type="term" value="F:long-chain fatty acid-CoA ligase activity"/>
    <property type="evidence" value="ECO:0007669"/>
    <property type="project" value="TreeGrafter"/>
</dbReference>
<evidence type="ECO:0000256" key="1">
    <source>
        <dbReference type="ARBA" id="ARBA00022741"/>
    </source>
</evidence>
<reference evidence="4" key="1">
    <citation type="submission" date="2018-05" db="EMBL/GenBank/DDBJ databases">
        <authorList>
            <person name="Lanie J.A."/>
            <person name="Ng W.-L."/>
            <person name="Kazmierczak K.M."/>
            <person name="Andrzejewski T.M."/>
            <person name="Davidsen T.M."/>
            <person name="Wayne K.J."/>
            <person name="Tettelin H."/>
            <person name="Glass J.I."/>
            <person name="Rusch D."/>
            <person name="Podicherti R."/>
            <person name="Tsui H.-C.T."/>
            <person name="Winkler M.E."/>
        </authorList>
    </citation>
    <scope>NUCLEOTIDE SEQUENCE</scope>
</reference>
<dbReference type="CDD" id="cd04301">
    <property type="entry name" value="NAT_SF"/>
    <property type="match status" value="1"/>
</dbReference>
<dbReference type="SUPFAM" id="SSF55729">
    <property type="entry name" value="Acyl-CoA N-acyltransferases (Nat)"/>
    <property type="match status" value="1"/>
</dbReference>
<dbReference type="PROSITE" id="PS51186">
    <property type="entry name" value="GNAT"/>
    <property type="match status" value="1"/>
</dbReference>
<dbReference type="GO" id="GO:0005524">
    <property type="term" value="F:ATP binding"/>
    <property type="evidence" value="ECO:0007669"/>
    <property type="project" value="UniProtKB-KW"/>
</dbReference>
<evidence type="ECO:0000259" key="3">
    <source>
        <dbReference type="PROSITE" id="PS51186"/>
    </source>
</evidence>
<dbReference type="InterPro" id="IPR042099">
    <property type="entry name" value="ANL_N_sf"/>
</dbReference>
<dbReference type="Pfam" id="PF13673">
    <property type="entry name" value="Acetyltransf_10"/>
    <property type="match status" value="1"/>
</dbReference>
<name>A0A381QDE6_9ZZZZ</name>
<dbReference type="InterPro" id="IPR000873">
    <property type="entry name" value="AMP-dep_synth/lig_dom"/>
</dbReference>
<dbReference type="InterPro" id="IPR016181">
    <property type="entry name" value="Acyl_CoA_acyltransferase"/>
</dbReference>
<organism evidence="4">
    <name type="scientific">marine metagenome</name>
    <dbReference type="NCBI Taxonomy" id="408172"/>
    <lineage>
        <taxon>unclassified sequences</taxon>
        <taxon>metagenomes</taxon>
        <taxon>ecological metagenomes</taxon>
    </lineage>
</organism>
<evidence type="ECO:0000256" key="2">
    <source>
        <dbReference type="ARBA" id="ARBA00022840"/>
    </source>
</evidence>
<dbReference type="InterPro" id="IPR000182">
    <property type="entry name" value="GNAT_dom"/>
</dbReference>
<sequence length="1539" mass="179464">MNQPLSEHLIYIEKIFGHQPNAEELLEKASDLFESDAKQKSIHDFLELGHLPIINNEICNSNKIDEWFEIIHKLIIKSKLTVGHLINQRAQYYDKKECFKVINGNTIESFSYKEIWHRVIQIGQALANIEIKYNNNMVIGIFTENSLRGALIDLSCLSFHFPIVPIPVTTTPEHLEFIINNSEITHLFIGGTSVQGILRDSKVDQGSLVIYHLDDHSDAIIHAEQWESFISKSVEFDEINVLKRINDCDMQDISTVMYTSGTTDNPKGIIFSQENIISKRFARALALPSFSSDDIFLCFLPLYHTFGRYFELLGSIFWGATYTFAESPYFKSLLKDFQISKPSIFISVPKRWIQLMEHANSINPMDDYDNDEISNVLASTTGGNLKFGLSAAGYLDPDVFHFFQENKINLISGYGMTEATGGITMTPPNDYQPDSVGKSLPGIDTKLAEDGELLIRGAYVSSYYFSKTNNSTLVNGWFHTGDIFKEKNGHLYIIDRKKEIYKNTRGQTISPQKIENMFQDFDGVSCAFLVGDGLEFNTLLIYPDHDTLPIEFSKENISSIRDYYSSLVQSVNSFLAPYERVINFAIIKRTFIKDEELTQKGTFKRKIIIKNFDAIISPMYQKNYVTLSYNKYQIYIPNWLLREKGISRNDIYWDGSVLSVRNNKKNIKIQWNDDSLIIGDFTYNTIDNIIDLQTILICPELWLGNNSFTDFIGKSVFRITRFEQTDSIKLLFTFTNNKSSEFAKDIDDFESAVDLYELHKSTEKLYNGDLNGLKAYNSLLRSNREELKKIAFNILLSFRQHDNISIRLRVIETILPELSGELFYELLFDTFKKYNDEKSKDEFSINVNLLNNEHFKAVLSQLGQFRKDLKSIEKIQFAFIQILLPIVADYGINHPTKYLWARSELYWWQIVECPKRTLSLAQKEHYKLINGFRSWIGPNRKLAINRNDNSEYNWKDVITFDELIEPTLQEALLNAITNTALIKETIFLFYDHRLIELNDINPEGIWVTLLGKRHGKTVLRILVQTKNDDSYNFAININESHEKEFIEEEIKWLIIMGTSIHGQKFVEEFGGYWPEYNLYTEEYIPGETLSQYLERNRNEIEENSAPDRWQMRWLHFIWSGTAAYINFWWRSDKKVQIGDPSPKNLIIPEHDYASGTRIISITNREETSEVSNLLFSIYKNFIDDTENEYIGLKRMADWELIFSVIMQETKVKYGIPLIKQFKDEINNNTDKKRIAKKYGLTDKRIDDFLIEIEKEGVLTKRMVFAALRYERWLDLNHNATLKARTTILQELYQDYKLGELLTEYPETRVRFFLMTCLKDSNENLKKLLGDLIKELRSQKVTEDDLQNRLHHIHENIEVSDEEKFFLTHLVFKHLAAADYIELVTMNEGDNSRIDLVMLCEDNDGNGYRIRPPFHPKEIARFHSILIKSNLEPIFQGDHEFLLIFDMKDRLVGGVYWKQSNKDTIANFEWIVIRSKYRKKDLSNRLMDELFSRLRNKGIQFVIAGFFQEDFFYKHGFKIDRNFGGLVKNIIETKQIDLPV</sequence>
<dbReference type="Pfam" id="PF00501">
    <property type="entry name" value="AMP-binding"/>
    <property type="match status" value="1"/>
</dbReference>
<dbReference type="GO" id="GO:0016020">
    <property type="term" value="C:membrane"/>
    <property type="evidence" value="ECO:0007669"/>
    <property type="project" value="TreeGrafter"/>
</dbReference>
<keyword evidence="1" id="KW-0547">Nucleotide-binding</keyword>
<dbReference type="Gene3D" id="3.40.630.30">
    <property type="match status" value="1"/>
</dbReference>
<dbReference type="Gene3D" id="3.40.50.12780">
    <property type="entry name" value="N-terminal domain of ligase-like"/>
    <property type="match status" value="1"/>
</dbReference>
<dbReference type="GO" id="GO:0016747">
    <property type="term" value="F:acyltransferase activity, transferring groups other than amino-acyl groups"/>
    <property type="evidence" value="ECO:0007669"/>
    <property type="project" value="InterPro"/>
</dbReference>